<dbReference type="RefSeq" id="XP_016236770.1">
    <property type="nucleotide sequence ID" value="XM_016378093.1"/>
</dbReference>
<reference evidence="6 7" key="1">
    <citation type="submission" date="2015-01" db="EMBL/GenBank/DDBJ databases">
        <title>The Genome Sequence of Exophiala spinifera CBS89968.</title>
        <authorList>
            <consortium name="The Broad Institute Genomics Platform"/>
            <person name="Cuomo C."/>
            <person name="de Hoog S."/>
            <person name="Gorbushina A."/>
            <person name="Stielow B."/>
            <person name="Teixiera M."/>
            <person name="Abouelleil A."/>
            <person name="Chapman S.B."/>
            <person name="Priest M."/>
            <person name="Young S.K."/>
            <person name="Wortman J."/>
            <person name="Nusbaum C."/>
            <person name="Birren B."/>
        </authorList>
    </citation>
    <scope>NUCLEOTIDE SEQUENCE [LARGE SCALE GENOMIC DNA]</scope>
    <source>
        <strain evidence="6 7">CBS 89968</strain>
    </source>
</reference>
<sequence>MGPIAVLLLLLIRSGTVVSYWEYESLNVSQWQWQSSVVVNNWLYIDGGELYAIQNDNPTFFYLGQTISIDLTQPWTNATVQNYLRETQRPVTDGHWSKKPALFYDPFKNVVIQWGGWPYDNDDQSYEFVFTPNGNGTVNWIQSATPVTNTQDKSSPAIFGSAFVSSSTSFYSLGGVVAEESAPPELAVQGLLEYNFEGSNWTNSSSEMATANGYLVGGQAAYTPGSDQGGFGQAGYIFFVGGNDPASQSFDPQSPSLVDMSNITLYDIGAQAWYQQATTGTIPPPRQFFCSVSATSIQATFEIFILGGSTNETYDQALANDTDYLSVYTLSIPAFRWFKSTATDQVRRANQCCQLIGNKQMLVIGGTQPSNPLGIAAVEPWPNGLGIFDMSNFTWADSYDPQAAPYEQPAVVRDYYSNEYQSPVWGSSQLQVDFAWAPPDLPTGTYTGSYPSTTTSPAPTASASTKVSSSSTPIGPIVGGVVGGVCALLLALILGVLVWKRKNPKTMSSHEVQTLEVSNITTQKVELPTPLNSPGLRAGVPPSYTETRASGRQLRMEEPEAQELEATSVSRTPELP</sequence>
<evidence type="ECO:0000313" key="7">
    <source>
        <dbReference type="Proteomes" id="UP000053328"/>
    </source>
</evidence>
<dbReference type="InterPro" id="IPR015915">
    <property type="entry name" value="Kelch-typ_b-propeller"/>
</dbReference>
<evidence type="ECO:0000256" key="1">
    <source>
        <dbReference type="ARBA" id="ARBA00022737"/>
    </source>
</evidence>
<dbReference type="EMBL" id="KN847494">
    <property type="protein sequence ID" value="KIW16554.1"/>
    <property type="molecule type" value="Genomic_DNA"/>
</dbReference>
<keyword evidence="2" id="KW-0408">Iron</keyword>
<feature type="chain" id="PRO_5002239344" description="Kelch repeat protein" evidence="5">
    <location>
        <begin position="20"/>
        <end position="576"/>
    </location>
</feature>
<dbReference type="Proteomes" id="UP000053328">
    <property type="component" value="Unassembled WGS sequence"/>
</dbReference>
<evidence type="ECO:0000256" key="2">
    <source>
        <dbReference type="ARBA" id="ARBA00023004"/>
    </source>
</evidence>
<evidence type="ECO:0000256" key="3">
    <source>
        <dbReference type="SAM" id="MobiDB-lite"/>
    </source>
</evidence>
<dbReference type="VEuPathDB" id="FungiDB:PV08_03742"/>
<evidence type="ECO:0000256" key="5">
    <source>
        <dbReference type="SAM" id="SignalP"/>
    </source>
</evidence>
<dbReference type="GO" id="GO:0019760">
    <property type="term" value="P:glucosinolate metabolic process"/>
    <property type="evidence" value="ECO:0007669"/>
    <property type="project" value="UniProtKB-ARBA"/>
</dbReference>
<dbReference type="GeneID" id="27330825"/>
<feature type="region of interest" description="Disordered" evidence="3">
    <location>
        <begin position="447"/>
        <end position="470"/>
    </location>
</feature>
<keyword evidence="5" id="KW-0732">Signal</keyword>
<dbReference type="HOGENOM" id="CLU_012508_3_1_1"/>
<feature type="compositionally biased region" description="Polar residues" evidence="3">
    <location>
        <begin position="565"/>
        <end position="576"/>
    </location>
</feature>
<dbReference type="OrthoDB" id="540004at2759"/>
<feature type="region of interest" description="Disordered" evidence="3">
    <location>
        <begin position="527"/>
        <end position="576"/>
    </location>
</feature>
<dbReference type="STRING" id="91928.A0A0D2BZ33"/>
<dbReference type="AlphaFoldDB" id="A0A0D2BZ33"/>
<feature type="signal peptide" evidence="5">
    <location>
        <begin position="1"/>
        <end position="19"/>
    </location>
</feature>
<dbReference type="PANTHER" id="PTHR47435">
    <property type="entry name" value="KELCH REPEAT PROTEIN (AFU_ORTHOLOGUE AFUA_5G12780)"/>
    <property type="match status" value="1"/>
</dbReference>
<gene>
    <name evidence="6" type="ORF">PV08_03742</name>
</gene>
<proteinExistence type="predicted"/>
<accession>A0A0D2BZ33</accession>
<name>A0A0D2BZ33_9EURO</name>
<dbReference type="PANTHER" id="PTHR47435:SF4">
    <property type="entry name" value="KELCH REPEAT PROTEIN (AFU_ORTHOLOGUE AFUA_5G12780)"/>
    <property type="match status" value="1"/>
</dbReference>
<keyword evidence="4" id="KW-0812">Transmembrane</keyword>
<evidence type="ECO:0008006" key="8">
    <source>
        <dbReference type="Google" id="ProtNLM"/>
    </source>
</evidence>
<evidence type="ECO:0000313" key="6">
    <source>
        <dbReference type="EMBL" id="KIW16554.1"/>
    </source>
</evidence>
<dbReference type="Gene3D" id="2.120.10.80">
    <property type="entry name" value="Kelch-type beta propeller"/>
    <property type="match status" value="1"/>
</dbReference>
<feature type="transmembrane region" description="Helical" evidence="4">
    <location>
        <begin position="477"/>
        <end position="499"/>
    </location>
</feature>
<evidence type="ECO:0000256" key="4">
    <source>
        <dbReference type="SAM" id="Phobius"/>
    </source>
</evidence>
<dbReference type="SUPFAM" id="SSF117281">
    <property type="entry name" value="Kelch motif"/>
    <property type="match status" value="1"/>
</dbReference>
<keyword evidence="4" id="KW-1133">Transmembrane helix</keyword>
<protein>
    <recommendedName>
        <fullName evidence="8">Kelch repeat protein</fullName>
    </recommendedName>
</protein>
<keyword evidence="7" id="KW-1185">Reference proteome</keyword>
<keyword evidence="1" id="KW-0677">Repeat</keyword>
<keyword evidence="4" id="KW-0472">Membrane</keyword>
<organism evidence="6 7">
    <name type="scientific">Exophiala spinifera</name>
    <dbReference type="NCBI Taxonomy" id="91928"/>
    <lineage>
        <taxon>Eukaryota</taxon>
        <taxon>Fungi</taxon>
        <taxon>Dikarya</taxon>
        <taxon>Ascomycota</taxon>
        <taxon>Pezizomycotina</taxon>
        <taxon>Eurotiomycetes</taxon>
        <taxon>Chaetothyriomycetidae</taxon>
        <taxon>Chaetothyriales</taxon>
        <taxon>Herpotrichiellaceae</taxon>
        <taxon>Exophiala</taxon>
    </lineage>
</organism>